<evidence type="ECO:0000313" key="1">
    <source>
        <dbReference type="EMBL" id="KAK6296822.1"/>
    </source>
</evidence>
<sequence length="87" mass="9844">MKLKQFLLRYYPPGIILEYEKGGALKSKSIDVLDLSPETDIKELISEIRKSEPLITASCIDRVKPLILRLQEKLGQQDNAGSTSSRR</sequence>
<dbReference type="AlphaFoldDB" id="A0AAN8KQE8"/>
<accession>A0AAN8KQE8</accession>
<comment type="caution">
    <text evidence="1">The sequence shown here is derived from an EMBL/GenBank/DDBJ whole genome shotgun (WGS) entry which is preliminary data.</text>
</comment>
<gene>
    <name evidence="1" type="ORF">J4Q44_G00329640</name>
</gene>
<protein>
    <submittedName>
        <fullName evidence="1">Uncharacterized protein</fullName>
    </submittedName>
</protein>
<dbReference type="EMBL" id="JAGTTL010000032">
    <property type="protein sequence ID" value="KAK6296822.1"/>
    <property type="molecule type" value="Genomic_DNA"/>
</dbReference>
<keyword evidence="2" id="KW-1185">Reference proteome</keyword>
<name>A0AAN8KQE8_9TELE</name>
<reference evidence="1 2" key="1">
    <citation type="submission" date="2021-04" db="EMBL/GenBank/DDBJ databases">
        <authorList>
            <person name="De Guttry C."/>
            <person name="Zahm M."/>
            <person name="Klopp C."/>
            <person name="Cabau C."/>
            <person name="Louis A."/>
            <person name="Berthelot C."/>
            <person name="Parey E."/>
            <person name="Roest Crollius H."/>
            <person name="Montfort J."/>
            <person name="Robinson-Rechavi M."/>
            <person name="Bucao C."/>
            <person name="Bouchez O."/>
            <person name="Gislard M."/>
            <person name="Lluch J."/>
            <person name="Milhes M."/>
            <person name="Lampietro C."/>
            <person name="Lopez Roques C."/>
            <person name="Donnadieu C."/>
            <person name="Braasch I."/>
            <person name="Desvignes T."/>
            <person name="Postlethwait J."/>
            <person name="Bobe J."/>
            <person name="Wedekind C."/>
            <person name="Guiguen Y."/>
        </authorList>
    </citation>
    <scope>NUCLEOTIDE SEQUENCE [LARGE SCALE GENOMIC DNA]</scope>
    <source>
        <strain evidence="1">Cs_M1</strain>
        <tissue evidence="1">Blood</tissue>
    </source>
</reference>
<evidence type="ECO:0000313" key="2">
    <source>
        <dbReference type="Proteomes" id="UP001356427"/>
    </source>
</evidence>
<organism evidence="1 2">
    <name type="scientific">Coregonus suidteri</name>
    <dbReference type="NCBI Taxonomy" id="861788"/>
    <lineage>
        <taxon>Eukaryota</taxon>
        <taxon>Metazoa</taxon>
        <taxon>Chordata</taxon>
        <taxon>Craniata</taxon>
        <taxon>Vertebrata</taxon>
        <taxon>Euteleostomi</taxon>
        <taxon>Actinopterygii</taxon>
        <taxon>Neopterygii</taxon>
        <taxon>Teleostei</taxon>
        <taxon>Protacanthopterygii</taxon>
        <taxon>Salmoniformes</taxon>
        <taxon>Salmonidae</taxon>
        <taxon>Coregoninae</taxon>
        <taxon>Coregonus</taxon>
    </lineage>
</organism>
<proteinExistence type="predicted"/>
<dbReference type="Proteomes" id="UP001356427">
    <property type="component" value="Unassembled WGS sequence"/>
</dbReference>